<evidence type="ECO:0000259" key="8">
    <source>
        <dbReference type="PROSITE" id="PS50835"/>
    </source>
</evidence>
<dbReference type="Gene3D" id="2.60.40.10">
    <property type="entry name" value="Immunoglobulins"/>
    <property type="match status" value="7"/>
</dbReference>
<dbReference type="AlphaFoldDB" id="A0A9D4B4Z2"/>
<evidence type="ECO:0000256" key="4">
    <source>
        <dbReference type="ARBA" id="ARBA00023180"/>
    </source>
</evidence>
<organism evidence="9 10">
    <name type="scientific">Mauremys mutica</name>
    <name type="common">yellowpond turtle</name>
    <dbReference type="NCBI Taxonomy" id="74926"/>
    <lineage>
        <taxon>Eukaryota</taxon>
        <taxon>Metazoa</taxon>
        <taxon>Chordata</taxon>
        <taxon>Craniata</taxon>
        <taxon>Vertebrata</taxon>
        <taxon>Euteleostomi</taxon>
        <taxon>Archelosauria</taxon>
        <taxon>Testudinata</taxon>
        <taxon>Testudines</taxon>
        <taxon>Cryptodira</taxon>
        <taxon>Durocryptodira</taxon>
        <taxon>Testudinoidea</taxon>
        <taxon>Geoemydidae</taxon>
        <taxon>Geoemydinae</taxon>
        <taxon>Mauremys</taxon>
    </lineage>
</organism>
<dbReference type="InterPro" id="IPR003599">
    <property type="entry name" value="Ig_sub"/>
</dbReference>
<gene>
    <name evidence="9" type="ORF">KIL84_001670</name>
</gene>
<dbReference type="InterPro" id="IPR050412">
    <property type="entry name" value="Ig-like_Receptors_ImmuneReg"/>
</dbReference>
<dbReference type="InterPro" id="IPR007110">
    <property type="entry name" value="Ig-like_dom"/>
</dbReference>
<evidence type="ECO:0000256" key="5">
    <source>
        <dbReference type="ARBA" id="ARBA00023319"/>
    </source>
</evidence>
<evidence type="ECO:0000256" key="1">
    <source>
        <dbReference type="ARBA" id="ARBA00022729"/>
    </source>
</evidence>
<dbReference type="InterPro" id="IPR036179">
    <property type="entry name" value="Ig-like_dom_sf"/>
</dbReference>
<evidence type="ECO:0000256" key="6">
    <source>
        <dbReference type="SAM" id="MobiDB-lite"/>
    </source>
</evidence>
<sequence length="873" mass="93428">MVSALTVLFLCCWLVLWSEVSGKLPAPGLSISVSPSGVIALGGAVTIRCQCRSEARRLFLYKDGIQIRELDAGGEYTISIAGHGDRGFYSCRSHSSSEPTMDPRDYVRIVVAELSSPKPSISLSPRGGVALGGTVTIRCECRCQNVTVLMYKLGNLDVRRWAETAGGVAEFTIDNVSRRDTGSYSCQYGTKSDPPVWSHPSDPVELMVAGGSETSAASVLTGPIIAGVSAAAAGLLLLLGILCRRRSQGRKGLASRESRESEAAATVDTLMGQGKQLDVLPQEPSTEGLTYAELDLRTLQAKPGGLAPAPEPVLYAAINVSQVPHGQPQERKFPKPSLSVSPQGETEPGENVIFRCVGGQPGMRFVLYRSGHPVNTRDPSGNEAEFPIPSVGPGNRGTYTCRYYTISQTPDWSEPSDPVELMVAELSYSKPTISLCPSGGVTLGGAVTVRCRGRHQNVRFLLYKDGNRNVLQDTEPAGDVAEFPISNVSPIHGGSYSCYYHSKSDPPVWSHPSDPMELVLADPGLPRPSISLSPTGVTAPGADITIRCQGQRRDVSFFLHKAGDLNPQRHMDPAGAGAEFHILTVGRQQGGSYSCSYQPRSQPFVSSQPSDPVELVVADPGLPRPSISLSPTGVTAPGADVTIRCQGQRWDVRFFLHKAGDLNLQRHMDPAGAGAEFRILTVGRQHGGSYSCSYQPRSEPFVSSQPSNPMQLVVADPGLPRPSISLSPTGVTAPGADVTIRCQGQRRDVRFFLHKAGDLNPQRHMDPAGAGAEFRIPSVGRQHGGSYSCSYRPRSEPFVSSQPSDPVELVVADYTQGNIIRLALGAGVLLSLALILAEAAPGWRRGCEVTVTPSEVMPHRQDRARRTSAAEPV</sequence>
<keyword evidence="10" id="KW-1185">Reference proteome</keyword>
<evidence type="ECO:0000256" key="2">
    <source>
        <dbReference type="ARBA" id="ARBA00022737"/>
    </source>
</evidence>
<evidence type="ECO:0000313" key="10">
    <source>
        <dbReference type="Proteomes" id="UP000827986"/>
    </source>
</evidence>
<proteinExistence type="predicted"/>
<dbReference type="GO" id="GO:0002764">
    <property type="term" value="P:immune response-regulating signaling pathway"/>
    <property type="evidence" value="ECO:0007669"/>
    <property type="project" value="TreeGrafter"/>
</dbReference>
<protein>
    <recommendedName>
        <fullName evidence="8">Ig-like domain-containing protein</fullName>
    </recommendedName>
</protein>
<dbReference type="SMART" id="SM00408">
    <property type="entry name" value="IGc2"/>
    <property type="match status" value="7"/>
</dbReference>
<dbReference type="SMART" id="SM00409">
    <property type="entry name" value="IG"/>
    <property type="match status" value="7"/>
</dbReference>
<feature type="region of interest" description="Disordered" evidence="6">
    <location>
        <begin position="325"/>
        <end position="347"/>
    </location>
</feature>
<keyword evidence="2" id="KW-0677">Repeat</keyword>
<dbReference type="Pfam" id="PF13895">
    <property type="entry name" value="Ig_2"/>
    <property type="match status" value="3"/>
</dbReference>
<evidence type="ECO:0000256" key="7">
    <source>
        <dbReference type="SAM" id="SignalP"/>
    </source>
</evidence>
<dbReference type="FunFam" id="2.60.40.10:FF:000033">
    <property type="entry name" value="Killer cell immunoglobulin-like receptor"/>
    <property type="match status" value="1"/>
</dbReference>
<dbReference type="EMBL" id="JAHDVG010000469">
    <property type="protein sequence ID" value="KAH1180736.1"/>
    <property type="molecule type" value="Genomic_DNA"/>
</dbReference>
<dbReference type="SUPFAM" id="SSF48726">
    <property type="entry name" value="Immunoglobulin"/>
    <property type="match status" value="7"/>
</dbReference>
<feature type="domain" description="Ig-like" evidence="8">
    <location>
        <begin position="27"/>
        <end position="102"/>
    </location>
</feature>
<feature type="domain" description="Ig-like" evidence="8">
    <location>
        <begin position="431"/>
        <end position="498"/>
    </location>
</feature>
<evidence type="ECO:0000256" key="3">
    <source>
        <dbReference type="ARBA" id="ARBA00023157"/>
    </source>
</evidence>
<dbReference type="InterPro" id="IPR003598">
    <property type="entry name" value="Ig_sub2"/>
</dbReference>
<reference evidence="9" key="1">
    <citation type="submission" date="2021-09" db="EMBL/GenBank/DDBJ databases">
        <title>The genome of Mauremys mutica provides insights into the evolution of semi-aquatic lifestyle.</title>
        <authorList>
            <person name="Gong S."/>
            <person name="Gao Y."/>
        </authorList>
    </citation>
    <scope>NUCLEOTIDE SEQUENCE</scope>
    <source>
        <strain evidence="9">MM-2020</strain>
        <tissue evidence="9">Muscle</tissue>
    </source>
</reference>
<accession>A0A9D4B4Z2</accession>
<comment type="caution">
    <text evidence="9">The sequence shown here is derived from an EMBL/GenBank/DDBJ whole genome shotgun (WGS) entry which is preliminary data.</text>
</comment>
<dbReference type="PANTHER" id="PTHR11738:SF186">
    <property type="entry name" value="OSTEOCLAST-ASSOCIATED IMMUNOGLOBULIN-LIKE RECEPTOR"/>
    <property type="match status" value="1"/>
</dbReference>
<feature type="chain" id="PRO_5039555302" description="Ig-like domain-containing protein" evidence="7">
    <location>
        <begin position="23"/>
        <end position="873"/>
    </location>
</feature>
<keyword evidence="5" id="KW-0393">Immunoglobulin domain</keyword>
<dbReference type="PROSITE" id="PS50835">
    <property type="entry name" value="IG_LIKE"/>
    <property type="match status" value="4"/>
</dbReference>
<feature type="domain" description="Ig-like" evidence="8">
    <location>
        <begin position="119"/>
        <end position="187"/>
    </location>
</feature>
<keyword evidence="4" id="KW-0325">Glycoprotein</keyword>
<keyword evidence="1 7" id="KW-0732">Signal</keyword>
<dbReference type="InterPro" id="IPR013783">
    <property type="entry name" value="Ig-like_fold"/>
</dbReference>
<dbReference type="Proteomes" id="UP000827986">
    <property type="component" value="Unassembled WGS sequence"/>
</dbReference>
<dbReference type="FunFam" id="2.60.40.10:FF:000049">
    <property type="entry name" value="Leukocyte immunoglobulin-like receptor subfamily B member 1"/>
    <property type="match status" value="5"/>
</dbReference>
<feature type="domain" description="Ig-like" evidence="8">
    <location>
        <begin position="336"/>
        <end position="402"/>
    </location>
</feature>
<feature type="signal peptide" evidence="7">
    <location>
        <begin position="1"/>
        <end position="22"/>
    </location>
</feature>
<dbReference type="Pfam" id="PF13927">
    <property type="entry name" value="Ig_3"/>
    <property type="match status" value="1"/>
</dbReference>
<evidence type="ECO:0000313" key="9">
    <source>
        <dbReference type="EMBL" id="KAH1180736.1"/>
    </source>
</evidence>
<keyword evidence="3" id="KW-1015">Disulfide bond</keyword>
<name>A0A9D4B4Z2_9SAUR</name>
<dbReference type="PANTHER" id="PTHR11738">
    <property type="entry name" value="MHC CLASS I NK CELL RECEPTOR"/>
    <property type="match status" value="1"/>
</dbReference>